<dbReference type="InterPro" id="IPR002347">
    <property type="entry name" value="SDR_fam"/>
</dbReference>
<dbReference type="PANTHER" id="PTHR43639">
    <property type="entry name" value="OXIDOREDUCTASE, SHORT-CHAIN DEHYDROGENASE/REDUCTASE FAMILY (AFU_ORTHOLOGUE AFUA_5G02870)"/>
    <property type="match status" value="1"/>
</dbReference>
<comment type="similarity">
    <text evidence="1">Belongs to the short-chain dehydrogenases/reductases (SDR) family.</text>
</comment>
<dbReference type="SUPFAM" id="SSF51735">
    <property type="entry name" value="NAD(P)-binding Rossmann-fold domains"/>
    <property type="match status" value="1"/>
</dbReference>
<sequence length="280" mass="29022">MTADTGFTGRTALVTGASRGIAAAIAKGLADVGARVAISYSSKADAAAGHEGAAEALVASITKAGGHATAIECDISEPDAAERLVAECKDVLGAIDTLVLSASAQVNKVFWRQTASDISTQLQVNISANVALLQALLPRMQAEQYGRILTIGSVQEVAPGAEMPIYAMTKAALRNLVENLAVQCARDNVMINNIAPGLIQTDRNAFRRADQAEWQEFVRSANPAGRAGEPADVVRPALFLLAPENKFTTGTTIYVAGAAQVARSSSDAACAANPQMPTVS</sequence>
<dbReference type="CDD" id="cd05233">
    <property type="entry name" value="SDR_c"/>
    <property type="match status" value="1"/>
</dbReference>
<keyword evidence="2" id="KW-0560">Oxidoreductase</keyword>
<protein>
    <submittedName>
        <fullName evidence="3">NAD(P)-dependent dehydrogenase (Short-subunit alcohol dehydrogenase family)</fullName>
    </submittedName>
</protein>
<keyword evidence="4" id="KW-1185">Reference proteome</keyword>
<dbReference type="InterPro" id="IPR036291">
    <property type="entry name" value="NAD(P)-bd_dom_sf"/>
</dbReference>
<dbReference type="Pfam" id="PF13561">
    <property type="entry name" value="adh_short_C2"/>
    <property type="match status" value="1"/>
</dbReference>
<dbReference type="Gene3D" id="3.40.50.720">
    <property type="entry name" value="NAD(P)-binding Rossmann-like Domain"/>
    <property type="match status" value="1"/>
</dbReference>
<dbReference type="EMBL" id="SLZU01000036">
    <property type="protein sequence ID" value="TCS53207.1"/>
    <property type="molecule type" value="Genomic_DNA"/>
</dbReference>
<dbReference type="Proteomes" id="UP000295696">
    <property type="component" value="Unassembled WGS sequence"/>
</dbReference>
<reference evidence="3 4" key="1">
    <citation type="submission" date="2019-03" db="EMBL/GenBank/DDBJ databases">
        <title>Genomic Encyclopedia of Type Strains, Phase IV (KMG-IV): sequencing the most valuable type-strain genomes for metagenomic binning, comparative biology and taxonomic classification.</title>
        <authorList>
            <person name="Goeker M."/>
        </authorList>
    </citation>
    <scope>NUCLEOTIDE SEQUENCE [LARGE SCALE GENOMIC DNA]</scope>
    <source>
        <strain evidence="3 4">DSM 104836</strain>
    </source>
</reference>
<dbReference type="OrthoDB" id="9779623at2"/>
<evidence type="ECO:0000313" key="4">
    <source>
        <dbReference type="Proteomes" id="UP000295696"/>
    </source>
</evidence>
<dbReference type="InterPro" id="IPR020904">
    <property type="entry name" value="Sc_DH/Rdtase_CS"/>
</dbReference>
<dbReference type="GO" id="GO:0016491">
    <property type="term" value="F:oxidoreductase activity"/>
    <property type="evidence" value="ECO:0007669"/>
    <property type="project" value="UniProtKB-KW"/>
</dbReference>
<dbReference type="PROSITE" id="PS00061">
    <property type="entry name" value="ADH_SHORT"/>
    <property type="match status" value="1"/>
</dbReference>
<dbReference type="PRINTS" id="PR00081">
    <property type="entry name" value="GDHRDH"/>
</dbReference>
<evidence type="ECO:0000256" key="2">
    <source>
        <dbReference type="ARBA" id="ARBA00023002"/>
    </source>
</evidence>
<gene>
    <name evidence="3" type="ORF">EDD52_13613</name>
</gene>
<dbReference type="RefSeq" id="WP_132248809.1">
    <property type="nucleotide sequence ID" value="NZ_SLZU01000036.1"/>
</dbReference>
<dbReference type="FunFam" id="3.40.50.720:FF:000084">
    <property type="entry name" value="Short-chain dehydrogenase reductase"/>
    <property type="match status" value="1"/>
</dbReference>
<accession>A0A4V2ULX7</accession>
<comment type="caution">
    <text evidence="3">The sequence shown here is derived from an EMBL/GenBank/DDBJ whole genome shotgun (WGS) entry which is preliminary data.</text>
</comment>
<evidence type="ECO:0000313" key="3">
    <source>
        <dbReference type="EMBL" id="TCS53207.1"/>
    </source>
</evidence>
<proteinExistence type="inferred from homology"/>
<evidence type="ECO:0000256" key="1">
    <source>
        <dbReference type="ARBA" id="ARBA00006484"/>
    </source>
</evidence>
<dbReference type="AlphaFoldDB" id="A0A4V2ULX7"/>
<organism evidence="3 4">
    <name type="scientific">Primorskyibacter sedentarius</name>
    <dbReference type="NCBI Taxonomy" id="745311"/>
    <lineage>
        <taxon>Bacteria</taxon>
        <taxon>Pseudomonadati</taxon>
        <taxon>Pseudomonadota</taxon>
        <taxon>Alphaproteobacteria</taxon>
        <taxon>Rhodobacterales</taxon>
        <taxon>Roseobacteraceae</taxon>
        <taxon>Primorskyibacter</taxon>
    </lineage>
</organism>
<name>A0A4V2ULX7_9RHOB</name>
<dbReference type="PANTHER" id="PTHR43639:SF1">
    <property type="entry name" value="SHORT-CHAIN DEHYDROGENASE_REDUCTASE FAMILY PROTEIN"/>
    <property type="match status" value="1"/>
</dbReference>